<keyword evidence="4 7" id="KW-1133">Transmembrane helix</keyword>
<evidence type="ECO:0000256" key="6">
    <source>
        <dbReference type="SAM" id="MobiDB-lite"/>
    </source>
</evidence>
<protein>
    <submittedName>
        <fullName evidence="9">Cytochrome c oxidase assembly protein</fullName>
    </submittedName>
</protein>
<evidence type="ECO:0000256" key="3">
    <source>
        <dbReference type="ARBA" id="ARBA00022692"/>
    </source>
</evidence>
<proteinExistence type="predicted"/>
<feature type="transmembrane region" description="Helical" evidence="7">
    <location>
        <begin position="592"/>
        <end position="613"/>
    </location>
</feature>
<comment type="caution">
    <text evidence="9">The sequence shown here is derived from an EMBL/GenBank/DDBJ whole genome shotgun (WGS) entry which is preliminary data.</text>
</comment>
<keyword evidence="10" id="KW-1185">Reference proteome</keyword>
<feature type="transmembrane region" description="Helical" evidence="7">
    <location>
        <begin position="207"/>
        <end position="228"/>
    </location>
</feature>
<feature type="transmembrane region" description="Helical" evidence="7">
    <location>
        <begin position="381"/>
        <end position="403"/>
    </location>
</feature>
<dbReference type="Pfam" id="PF09678">
    <property type="entry name" value="Caa3_CtaG"/>
    <property type="match status" value="1"/>
</dbReference>
<feature type="transmembrane region" description="Helical" evidence="7">
    <location>
        <begin position="289"/>
        <end position="308"/>
    </location>
</feature>
<feature type="transmembrane region" description="Helical" evidence="7">
    <location>
        <begin position="21"/>
        <end position="44"/>
    </location>
</feature>
<dbReference type="InterPro" id="IPR032694">
    <property type="entry name" value="CopC/D"/>
</dbReference>
<evidence type="ECO:0000256" key="7">
    <source>
        <dbReference type="SAM" id="Phobius"/>
    </source>
</evidence>
<keyword evidence="5 7" id="KW-0472">Membrane</keyword>
<feature type="transmembrane region" description="Helical" evidence="7">
    <location>
        <begin position="516"/>
        <end position="536"/>
    </location>
</feature>
<feature type="transmembrane region" description="Helical" evidence="7">
    <location>
        <begin position="625"/>
        <end position="645"/>
    </location>
</feature>
<accession>A0ABP6M1F6</accession>
<feature type="transmembrane region" description="Helical" evidence="7">
    <location>
        <begin position="69"/>
        <end position="91"/>
    </location>
</feature>
<feature type="transmembrane region" description="Helical" evidence="7">
    <location>
        <begin position="181"/>
        <end position="200"/>
    </location>
</feature>
<evidence type="ECO:0000313" key="10">
    <source>
        <dbReference type="Proteomes" id="UP001500236"/>
    </source>
</evidence>
<evidence type="ECO:0000259" key="8">
    <source>
        <dbReference type="Pfam" id="PF05425"/>
    </source>
</evidence>
<feature type="compositionally biased region" description="Basic and acidic residues" evidence="6">
    <location>
        <begin position="100"/>
        <end position="112"/>
    </location>
</feature>
<evidence type="ECO:0000256" key="5">
    <source>
        <dbReference type="ARBA" id="ARBA00023136"/>
    </source>
</evidence>
<dbReference type="RefSeq" id="WP_344680559.1">
    <property type="nucleotide sequence ID" value="NZ_BAAAVT010000016.1"/>
</dbReference>
<feature type="transmembrane region" description="Helical" evidence="7">
    <location>
        <begin position="557"/>
        <end position="580"/>
    </location>
</feature>
<evidence type="ECO:0000313" key="9">
    <source>
        <dbReference type="EMBL" id="GAA3071104.1"/>
    </source>
</evidence>
<gene>
    <name evidence="9" type="ORF">GCM10010529_24180</name>
</gene>
<keyword evidence="3 7" id="KW-0812">Transmembrane</keyword>
<evidence type="ECO:0000256" key="1">
    <source>
        <dbReference type="ARBA" id="ARBA00004651"/>
    </source>
</evidence>
<feature type="transmembrane region" description="Helical" evidence="7">
    <location>
        <begin position="446"/>
        <end position="466"/>
    </location>
</feature>
<organism evidence="9 10">
    <name type="scientific">Nesterenkonia aethiopica</name>
    <dbReference type="NCBI Taxonomy" id="269144"/>
    <lineage>
        <taxon>Bacteria</taxon>
        <taxon>Bacillati</taxon>
        <taxon>Actinomycetota</taxon>
        <taxon>Actinomycetes</taxon>
        <taxon>Micrococcales</taxon>
        <taxon>Micrococcaceae</taxon>
        <taxon>Nesterenkonia</taxon>
    </lineage>
</organism>
<evidence type="ECO:0000256" key="2">
    <source>
        <dbReference type="ARBA" id="ARBA00022475"/>
    </source>
</evidence>
<dbReference type="InterPro" id="IPR008457">
    <property type="entry name" value="Cu-R_CopD_dom"/>
</dbReference>
<feature type="domain" description="Copper resistance protein D" evidence="8">
    <location>
        <begin position="285"/>
        <end position="403"/>
    </location>
</feature>
<feature type="transmembrane region" description="Helical" evidence="7">
    <location>
        <begin position="240"/>
        <end position="260"/>
    </location>
</feature>
<feature type="transmembrane region" description="Helical" evidence="7">
    <location>
        <begin position="478"/>
        <end position="504"/>
    </location>
</feature>
<name>A0ABP6M1F6_9MICC</name>
<keyword evidence="2" id="KW-1003">Cell membrane</keyword>
<dbReference type="Pfam" id="PF05425">
    <property type="entry name" value="CopD"/>
    <property type="match status" value="1"/>
</dbReference>
<comment type="subcellular location">
    <subcellularLocation>
        <location evidence="1">Cell membrane</location>
        <topology evidence="1">Multi-pass membrane protein</topology>
    </subcellularLocation>
</comment>
<evidence type="ECO:0000256" key="4">
    <source>
        <dbReference type="ARBA" id="ARBA00022989"/>
    </source>
</evidence>
<dbReference type="EMBL" id="BAAAVT010000016">
    <property type="protein sequence ID" value="GAA3071104.1"/>
    <property type="molecule type" value="Genomic_DNA"/>
</dbReference>
<dbReference type="PANTHER" id="PTHR34820">
    <property type="entry name" value="INNER MEMBRANE PROTEIN YEBZ"/>
    <property type="match status" value="1"/>
</dbReference>
<dbReference type="PANTHER" id="PTHR34820:SF4">
    <property type="entry name" value="INNER MEMBRANE PROTEIN YEBZ"/>
    <property type="match status" value="1"/>
</dbReference>
<dbReference type="Proteomes" id="UP001500236">
    <property type="component" value="Unassembled WGS sequence"/>
</dbReference>
<feature type="transmembrane region" description="Helical" evidence="7">
    <location>
        <begin position="139"/>
        <end position="161"/>
    </location>
</feature>
<feature type="transmembrane region" description="Helical" evidence="7">
    <location>
        <begin position="678"/>
        <end position="698"/>
    </location>
</feature>
<reference evidence="10" key="1">
    <citation type="journal article" date="2019" name="Int. J. Syst. Evol. Microbiol.">
        <title>The Global Catalogue of Microorganisms (GCM) 10K type strain sequencing project: providing services to taxonomists for standard genome sequencing and annotation.</title>
        <authorList>
            <consortium name="The Broad Institute Genomics Platform"/>
            <consortium name="The Broad Institute Genome Sequencing Center for Infectious Disease"/>
            <person name="Wu L."/>
            <person name="Ma J."/>
        </authorList>
    </citation>
    <scope>NUCLEOTIDE SEQUENCE [LARGE SCALE GENOMIC DNA]</scope>
    <source>
        <strain evidence="10">JCM 14309</strain>
    </source>
</reference>
<dbReference type="InterPro" id="IPR019108">
    <property type="entry name" value="Caa3_assmbl_CtaG-rel"/>
</dbReference>
<feature type="region of interest" description="Disordered" evidence="6">
    <location>
        <begin position="98"/>
        <end position="121"/>
    </location>
</feature>
<feature type="transmembrane region" description="Helical" evidence="7">
    <location>
        <begin position="323"/>
        <end position="343"/>
    </location>
</feature>
<sequence>MTPAAGGRGAARPTADAPVRAVALPAVGAVLCLGLVAVALAGLLTGVGRPSQIADPGAVTRWGLPVARFVHHLAMATAVAAVILAVVAVPARLGPRSRQSRAERAEKARVERAGTSASSASGEHPLYARTLQIAGISSVVWTVAAVVVLVLSYSALAGQPLSADENFSAGFLGYVQSIATGQAWMAVVIIAAVFATLVFAVRSPAGLFFVAVLGLGGIVPMALVGHSGSGDDHSAAVNSLGLHLLGVVVWVGGLVVLALLSPEIRRQAAALTAREQGGPEIVGTLLRRYSVLAGLAIATVAFSGVINADLRIATLDQLLTTPYGIMIALKVGATLGLGVVGWMNRSWIIPRLAGSHEGAGAPSPSALPAGDPARTRAVTGLLWQLILVEIAVMSAVIGVSAILGRTSPPVSEDLPPDATPARILTGYDLPPEPTVGLWFSQWRFDWLWVAIIVFLAAWYLYSMVRLRRRGDGWPVMRAVSFLVGLAVLLWVTSGGPAVYGMVLFSGHMIQHMTLTMVAPMFLVLGSPVTLAMRALAPRTDGTRGAREWILWLVHSRFSRVVTHPVVAAANFAGSLVLFYYTPLFGYALEYHVGHELMNVHFLLTGYIFALVMVGHDPLPKRPAHAIRLVMLLATMAFHAFIAVALSGSESLIQASWFGNIGHDWGFSAIEDQQRGGELMWGLGEIPTMLLAVIAAVQWSRADRREMVREDREADRTGDAELHEYNEMFARMAERDAPR</sequence>